<evidence type="ECO:0000313" key="1">
    <source>
        <dbReference type="EMBL" id="KAI0062805.1"/>
    </source>
</evidence>
<organism evidence="1 2">
    <name type="scientific">Artomyces pyxidatus</name>
    <dbReference type="NCBI Taxonomy" id="48021"/>
    <lineage>
        <taxon>Eukaryota</taxon>
        <taxon>Fungi</taxon>
        <taxon>Dikarya</taxon>
        <taxon>Basidiomycota</taxon>
        <taxon>Agaricomycotina</taxon>
        <taxon>Agaricomycetes</taxon>
        <taxon>Russulales</taxon>
        <taxon>Auriscalpiaceae</taxon>
        <taxon>Artomyces</taxon>
    </lineage>
</organism>
<sequence>MNAVAGPSSAPANRVLFPSEPEYEDDPLPTSQPAIDEPRIKLEIRPRRTETDKTSSRRRKFECNICFDNYPEALAMRLEPCRHAFCSGCVLEYVATRLEQNKFPVPCPVCAVGTSVIDPGRITYEELDHLNLTSAQREKWTELEMADVSVHIQCRRCQRSAYVDKQDLSEMKLVNCPFGDCSYVWCQACQQEIIPGRPPHRCDGTDKLDRLMAKKGWKYCPTCNTPIQKAAGCDHIICSSPGCNTHFCYRCGEIIIRTVLRQEVFPALSLHKLGCEAFREMEGEVDSASDASTSTRRFDRMAFIERVRRMSGF</sequence>
<reference evidence="1" key="2">
    <citation type="journal article" date="2022" name="New Phytol.">
        <title>Evolutionary transition to the ectomycorrhizal habit in the genomes of a hyperdiverse lineage of mushroom-forming fungi.</title>
        <authorList>
            <person name="Looney B."/>
            <person name="Miyauchi S."/>
            <person name="Morin E."/>
            <person name="Drula E."/>
            <person name="Courty P.E."/>
            <person name="Kohler A."/>
            <person name="Kuo A."/>
            <person name="LaButti K."/>
            <person name="Pangilinan J."/>
            <person name="Lipzen A."/>
            <person name="Riley R."/>
            <person name="Andreopoulos W."/>
            <person name="He G."/>
            <person name="Johnson J."/>
            <person name="Nolan M."/>
            <person name="Tritt A."/>
            <person name="Barry K.W."/>
            <person name="Grigoriev I.V."/>
            <person name="Nagy L.G."/>
            <person name="Hibbett D."/>
            <person name="Henrissat B."/>
            <person name="Matheny P.B."/>
            <person name="Labbe J."/>
            <person name="Martin F.M."/>
        </authorList>
    </citation>
    <scope>NUCLEOTIDE SEQUENCE</scope>
    <source>
        <strain evidence="1">HHB10654</strain>
    </source>
</reference>
<dbReference type="EMBL" id="MU277206">
    <property type="protein sequence ID" value="KAI0062805.1"/>
    <property type="molecule type" value="Genomic_DNA"/>
</dbReference>
<dbReference type="Proteomes" id="UP000814140">
    <property type="component" value="Unassembled WGS sequence"/>
</dbReference>
<proteinExistence type="predicted"/>
<evidence type="ECO:0000313" key="2">
    <source>
        <dbReference type="Proteomes" id="UP000814140"/>
    </source>
</evidence>
<protein>
    <submittedName>
        <fullName evidence="1">Uncharacterized protein</fullName>
    </submittedName>
</protein>
<keyword evidence="2" id="KW-1185">Reference proteome</keyword>
<gene>
    <name evidence="1" type="ORF">BV25DRAFT_1915927</name>
</gene>
<name>A0ACB8T3T8_9AGAM</name>
<reference evidence="1" key="1">
    <citation type="submission" date="2021-03" db="EMBL/GenBank/DDBJ databases">
        <authorList>
            <consortium name="DOE Joint Genome Institute"/>
            <person name="Ahrendt S."/>
            <person name="Looney B.P."/>
            <person name="Miyauchi S."/>
            <person name="Morin E."/>
            <person name="Drula E."/>
            <person name="Courty P.E."/>
            <person name="Chicoki N."/>
            <person name="Fauchery L."/>
            <person name="Kohler A."/>
            <person name="Kuo A."/>
            <person name="Labutti K."/>
            <person name="Pangilinan J."/>
            <person name="Lipzen A."/>
            <person name="Riley R."/>
            <person name="Andreopoulos W."/>
            <person name="He G."/>
            <person name="Johnson J."/>
            <person name="Barry K.W."/>
            <person name="Grigoriev I.V."/>
            <person name="Nagy L."/>
            <person name="Hibbett D."/>
            <person name="Henrissat B."/>
            <person name="Matheny P.B."/>
            <person name="Labbe J."/>
            <person name="Martin F."/>
        </authorList>
    </citation>
    <scope>NUCLEOTIDE SEQUENCE</scope>
    <source>
        <strain evidence="1">HHB10654</strain>
    </source>
</reference>
<comment type="caution">
    <text evidence="1">The sequence shown here is derived from an EMBL/GenBank/DDBJ whole genome shotgun (WGS) entry which is preliminary data.</text>
</comment>
<accession>A0ACB8T3T8</accession>